<keyword evidence="1" id="KW-0406">Ion transport</keyword>
<name>A0A1I2N6F0_9CLOT</name>
<keyword evidence="2" id="KW-0630">Potassium</keyword>
<dbReference type="STRING" id="1529.SAMN04487885_11940"/>
<keyword evidence="5" id="KW-1185">Reference proteome</keyword>
<dbReference type="PANTHER" id="PTHR43833">
    <property type="entry name" value="POTASSIUM CHANNEL PROTEIN 2-RELATED-RELATED"/>
    <property type="match status" value="1"/>
</dbReference>
<dbReference type="SUPFAM" id="SSF51735">
    <property type="entry name" value="NAD(P)-binding Rossmann-fold domains"/>
    <property type="match status" value="1"/>
</dbReference>
<reference evidence="4 5" key="1">
    <citation type="submission" date="2016-10" db="EMBL/GenBank/DDBJ databases">
        <authorList>
            <person name="de Groot N.N."/>
        </authorList>
    </citation>
    <scope>NUCLEOTIDE SEQUENCE [LARGE SCALE GENOMIC DNA]</scope>
    <source>
        <strain evidence="4 5">NLAE-zl-G419</strain>
    </source>
</reference>
<dbReference type="InterPro" id="IPR036291">
    <property type="entry name" value="NAD(P)-bd_dom_sf"/>
</dbReference>
<dbReference type="Pfam" id="PF02254">
    <property type="entry name" value="TrkA_N"/>
    <property type="match status" value="1"/>
</dbReference>
<accession>A0A1I2N6F0</accession>
<evidence type="ECO:0000313" key="5">
    <source>
        <dbReference type="Proteomes" id="UP000182135"/>
    </source>
</evidence>
<dbReference type="eggNOG" id="COG0569">
    <property type="taxonomic scope" value="Bacteria"/>
</dbReference>
<dbReference type="OrthoDB" id="9775180at2"/>
<evidence type="ECO:0000256" key="2">
    <source>
        <dbReference type="ARBA" id="ARBA00022958"/>
    </source>
</evidence>
<dbReference type="RefSeq" id="WP_035770833.1">
    <property type="nucleotide sequence ID" value="NZ_BAAACD010000006.1"/>
</dbReference>
<dbReference type="InterPro" id="IPR006036">
    <property type="entry name" value="K_uptake_TrkA"/>
</dbReference>
<keyword evidence="1" id="KW-0813">Transport</keyword>
<protein>
    <submittedName>
        <fullName evidence="4">TrkA-N domain-containing protein</fullName>
    </submittedName>
</protein>
<dbReference type="EMBL" id="FOOE01000019">
    <property type="protein sequence ID" value="SFF99352.1"/>
    <property type="molecule type" value="Genomic_DNA"/>
</dbReference>
<dbReference type="AlphaFoldDB" id="A0A1I2N6F0"/>
<organism evidence="4 5">
    <name type="scientific">Clostridium cadaveris</name>
    <dbReference type="NCBI Taxonomy" id="1529"/>
    <lineage>
        <taxon>Bacteria</taxon>
        <taxon>Bacillati</taxon>
        <taxon>Bacillota</taxon>
        <taxon>Clostridia</taxon>
        <taxon>Eubacteriales</taxon>
        <taxon>Clostridiaceae</taxon>
        <taxon>Clostridium</taxon>
    </lineage>
</organism>
<sequence>MYIVIAGCGRLGRELALTLAKTDHDVSVVDRHCENLDSLGSGFNGSRLRGVEIDTDVLIEAGINDADIFLALTPDDNINLMVCQIAKKLFNVPVVLARICNPERAYIYEALGVEGISPNSLWINLVKEKYLCVQ</sequence>
<dbReference type="GO" id="GO:0015079">
    <property type="term" value="F:potassium ion transmembrane transporter activity"/>
    <property type="evidence" value="ECO:0007669"/>
    <property type="project" value="InterPro"/>
</dbReference>
<dbReference type="Proteomes" id="UP000182135">
    <property type="component" value="Unassembled WGS sequence"/>
</dbReference>
<keyword evidence="1" id="KW-0633">Potassium transport</keyword>
<dbReference type="PRINTS" id="PR00335">
    <property type="entry name" value="KUPTAKETRKA"/>
</dbReference>
<proteinExistence type="predicted"/>
<dbReference type="Gene3D" id="3.40.50.720">
    <property type="entry name" value="NAD(P)-binding Rossmann-like Domain"/>
    <property type="match status" value="1"/>
</dbReference>
<evidence type="ECO:0000259" key="3">
    <source>
        <dbReference type="PROSITE" id="PS51201"/>
    </source>
</evidence>
<gene>
    <name evidence="4" type="ORF">SAMN04487885_11940</name>
</gene>
<dbReference type="PANTHER" id="PTHR43833:SF8">
    <property type="entry name" value="TRK SYSTEM POTASSIUM UPTAKE PROTEIN TRKA"/>
    <property type="match status" value="1"/>
</dbReference>
<dbReference type="InterPro" id="IPR050721">
    <property type="entry name" value="Trk_Ktr_HKT_K-transport"/>
</dbReference>
<evidence type="ECO:0000256" key="1">
    <source>
        <dbReference type="ARBA" id="ARBA00022538"/>
    </source>
</evidence>
<dbReference type="GO" id="GO:0005886">
    <property type="term" value="C:plasma membrane"/>
    <property type="evidence" value="ECO:0007669"/>
    <property type="project" value="InterPro"/>
</dbReference>
<feature type="domain" description="RCK N-terminal" evidence="3">
    <location>
        <begin position="1"/>
        <end position="117"/>
    </location>
</feature>
<dbReference type="InterPro" id="IPR003148">
    <property type="entry name" value="RCK_N"/>
</dbReference>
<dbReference type="PROSITE" id="PS51201">
    <property type="entry name" value="RCK_N"/>
    <property type="match status" value="1"/>
</dbReference>
<evidence type="ECO:0000313" key="4">
    <source>
        <dbReference type="EMBL" id="SFF99352.1"/>
    </source>
</evidence>